<dbReference type="AlphaFoldDB" id="A0A3P7MP13"/>
<evidence type="ECO:0008006" key="3">
    <source>
        <dbReference type="Google" id="ProtNLM"/>
    </source>
</evidence>
<gene>
    <name evidence="1" type="ORF">DILT_LOCUS13494</name>
</gene>
<dbReference type="EMBL" id="UYRU01070475">
    <property type="protein sequence ID" value="VDN19811.1"/>
    <property type="molecule type" value="Genomic_DNA"/>
</dbReference>
<reference evidence="1 2" key="1">
    <citation type="submission" date="2018-11" db="EMBL/GenBank/DDBJ databases">
        <authorList>
            <consortium name="Pathogen Informatics"/>
        </authorList>
    </citation>
    <scope>NUCLEOTIDE SEQUENCE [LARGE SCALE GENOMIC DNA]</scope>
</reference>
<dbReference type="PANTHER" id="PTHR33395:SF22">
    <property type="entry name" value="REVERSE TRANSCRIPTASE DOMAIN-CONTAINING PROTEIN"/>
    <property type="match status" value="1"/>
</dbReference>
<dbReference type="GO" id="GO:0007508">
    <property type="term" value="P:larval heart development"/>
    <property type="evidence" value="ECO:0007669"/>
    <property type="project" value="TreeGrafter"/>
</dbReference>
<dbReference type="PANTHER" id="PTHR33395">
    <property type="entry name" value="TRANSCRIPTASE, PUTATIVE-RELATED-RELATED"/>
    <property type="match status" value="1"/>
</dbReference>
<dbReference type="GO" id="GO:0031012">
    <property type="term" value="C:extracellular matrix"/>
    <property type="evidence" value="ECO:0007669"/>
    <property type="project" value="TreeGrafter"/>
</dbReference>
<evidence type="ECO:0000313" key="1">
    <source>
        <dbReference type="EMBL" id="VDN19811.1"/>
    </source>
</evidence>
<proteinExistence type="predicted"/>
<dbReference type="InterPro" id="IPR036691">
    <property type="entry name" value="Endo/exonu/phosph_ase_sf"/>
</dbReference>
<dbReference type="Gene3D" id="3.60.10.10">
    <property type="entry name" value="Endonuclease/exonuclease/phosphatase"/>
    <property type="match status" value="1"/>
</dbReference>
<dbReference type="Proteomes" id="UP000281553">
    <property type="component" value="Unassembled WGS sequence"/>
</dbReference>
<keyword evidence="2" id="KW-1185">Reference proteome</keyword>
<dbReference type="GO" id="GO:0061343">
    <property type="term" value="P:cell adhesion involved in heart morphogenesis"/>
    <property type="evidence" value="ECO:0007669"/>
    <property type="project" value="TreeGrafter"/>
</dbReference>
<accession>A0A3P7MP13</accession>
<evidence type="ECO:0000313" key="2">
    <source>
        <dbReference type="Proteomes" id="UP000281553"/>
    </source>
</evidence>
<protein>
    <recommendedName>
        <fullName evidence="3">Endonuclease/exonuclease/phosphatase domain-containing protein</fullName>
    </recommendedName>
</protein>
<dbReference type="SUPFAM" id="SSF56219">
    <property type="entry name" value="DNase I-like"/>
    <property type="match status" value="1"/>
</dbReference>
<name>A0A3P7MP13_DIBLA</name>
<dbReference type="OrthoDB" id="6152807at2759"/>
<organism evidence="1 2">
    <name type="scientific">Dibothriocephalus latus</name>
    <name type="common">Fish tapeworm</name>
    <name type="synonym">Diphyllobothrium latum</name>
    <dbReference type="NCBI Taxonomy" id="60516"/>
    <lineage>
        <taxon>Eukaryota</taxon>
        <taxon>Metazoa</taxon>
        <taxon>Spiralia</taxon>
        <taxon>Lophotrochozoa</taxon>
        <taxon>Platyhelminthes</taxon>
        <taxon>Cestoda</taxon>
        <taxon>Eucestoda</taxon>
        <taxon>Diphyllobothriidea</taxon>
        <taxon>Diphyllobothriidae</taxon>
        <taxon>Dibothriocephalus</taxon>
    </lineage>
</organism>
<sequence length="143" mass="15994">MIIMCQFEPDVVCITETWWSTKVGDQEIALTSFQLFRKDRIGYQVGGVLIYDRQGLLVSDKSENLAGNTEAIWLTVSTPGSQALDILMVYRPPSRNQQSDTSLMKKVRAIAKRPDVMIMGDLSAPHIDWNLSSVPGSEVTFDL</sequence>